<keyword evidence="5" id="KW-1185">Reference proteome</keyword>
<dbReference type="PROSITE" id="PS51186">
    <property type="entry name" value="GNAT"/>
    <property type="match status" value="1"/>
</dbReference>
<dbReference type="InterPro" id="IPR013652">
    <property type="entry name" value="Glycine_N-acyltransferase_C"/>
</dbReference>
<dbReference type="SUPFAM" id="SSF55729">
    <property type="entry name" value="Acyl-CoA N-acyltransferases (Nat)"/>
    <property type="match status" value="1"/>
</dbReference>
<dbReference type="GO" id="GO:0047961">
    <property type="term" value="F:glycine N-acyltransferase activity"/>
    <property type="evidence" value="ECO:0007669"/>
    <property type="project" value="InterPro"/>
</dbReference>
<dbReference type="Pfam" id="PF06021">
    <property type="entry name" value="Gly_acyl_tr_N"/>
    <property type="match status" value="1"/>
</dbReference>
<sequence length="292" mass="33515">MLVLVFTGTSFTNRIQMELTKDQLKMAETELRRHLPRSQQAYGYLVLRNRVRSDPVKVFVDRWPQFSVFICKPQCEQKGDLFKDTIVFSNNEAILEETIRKSFVIDWTRYLCIGTSLPHMEILKTVASEKGVQSHNLAVCHMMMLTDVSHLPSIDSSGISLSSLDESHIGLVNQMWKFGKDQVAVRMIQNMIINFPSCCVLDAEGQPVSWILTYASCAMGMLYTQPEHRGKGYAKVLVSTMAKKLHSEGYPVYCFIEEENTVSYKLFKDMGFTEDPSYREAWFGFNDIEIKK</sequence>
<name>A0A6P7JV43_9TELE</name>
<dbReference type="Pfam" id="PF08444">
    <property type="entry name" value="Gly_acyl_tr_C"/>
    <property type="match status" value="1"/>
</dbReference>
<dbReference type="InterPro" id="IPR016181">
    <property type="entry name" value="Acyl_CoA_acyltransferase"/>
</dbReference>
<keyword evidence="1 3" id="KW-0808">Transferase</keyword>
<dbReference type="EC" id="2.3.1.-" evidence="3"/>
<dbReference type="AlphaFoldDB" id="A0A6P7JV43"/>
<evidence type="ECO:0000256" key="1">
    <source>
        <dbReference type="ARBA" id="ARBA00022679"/>
    </source>
</evidence>
<dbReference type="InterPro" id="IPR010313">
    <property type="entry name" value="Glycine_N-acyltransferase"/>
</dbReference>
<organism evidence="5 6">
    <name type="scientific">Parambassis ranga</name>
    <name type="common">Indian glassy fish</name>
    <dbReference type="NCBI Taxonomy" id="210632"/>
    <lineage>
        <taxon>Eukaryota</taxon>
        <taxon>Metazoa</taxon>
        <taxon>Chordata</taxon>
        <taxon>Craniata</taxon>
        <taxon>Vertebrata</taxon>
        <taxon>Euteleostomi</taxon>
        <taxon>Actinopterygii</taxon>
        <taxon>Neopterygii</taxon>
        <taxon>Teleostei</taxon>
        <taxon>Neoteleostei</taxon>
        <taxon>Acanthomorphata</taxon>
        <taxon>Ovalentaria</taxon>
        <taxon>Ambassidae</taxon>
        <taxon>Parambassis</taxon>
    </lineage>
</organism>
<dbReference type="InParanoid" id="A0A6P7JV43"/>
<accession>A0A6P7JV43</accession>
<dbReference type="GeneID" id="114447339"/>
<comment type="similarity">
    <text evidence="3">Belongs to the glycine N-acyltransferase family.</text>
</comment>
<evidence type="ECO:0000256" key="2">
    <source>
        <dbReference type="ARBA" id="ARBA00023315"/>
    </source>
</evidence>
<dbReference type="RefSeq" id="XP_028279356.1">
    <property type="nucleotide sequence ID" value="XM_028423555.1"/>
</dbReference>
<dbReference type="InterPro" id="IPR000182">
    <property type="entry name" value="GNAT_dom"/>
</dbReference>
<gene>
    <name evidence="6" type="primary">LOC114447339</name>
</gene>
<reference evidence="6" key="1">
    <citation type="submission" date="2025-08" db="UniProtKB">
        <authorList>
            <consortium name="RefSeq"/>
        </authorList>
    </citation>
    <scope>IDENTIFICATION</scope>
</reference>
<evidence type="ECO:0000259" key="4">
    <source>
        <dbReference type="PROSITE" id="PS51186"/>
    </source>
</evidence>
<dbReference type="InterPro" id="IPR015938">
    <property type="entry name" value="Glycine_N-acyltransferase_N"/>
</dbReference>
<evidence type="ECO:0000256" key="3">
    <source>
        <dbReference type="RuleBase" id="RU368002"/>
    </source>
</evidence>
<dbReference type="PANTHER" id="PTHR15298:SF15">
    <property type="entry name" value="GLYCINE N-ACYLTRANSFERASE-LIKE PROTEIN"/>
    <property type="match status" value="1"/>
</dbReference>
<evidence type="ECO:0000313" key="6">
    <source>
        <dbReference type="RefSeq" id="XP_028279356.1"/>
    </source>
</evidence>
<feature type="domain" description="N-acetyltransferase" evidence="4">
    <location>
        <begin position="159"/>
        <end position="292"/>
    </location>
</feature>
<evidence type="ECO:0000313" key="5">
    <source>
        <dbReference type="Proteomes" id="UP000515145"/>
    </source>
</evidence>
<proteinExistence type="inferred from homology"/>
<dbReference type="Proteomes" id="UP000515145">
    <property type="component" value="Chromosome 15"/>
</dbReference>
<protein>
    <recommendedName>
        <fullName evidence="3">Glycine N-acyltransferase-like protein</fullName>
        <ecNumber evidence="3">2.3.1.-</ecNumber>
    </recommendedName>
</protein>
<dbReference type="Gene3D" id="3.40.630.30">
    <property type="match status" value="1"/>
</dbReference>
<keyword evidence="2 3" id="KW-0012">Acyltransferase</keyword>
<dbReference type="OrthoDB" id="61870at2759"/>
<dbReference type="CDD" id="cd04301">
    <property type="entry name" value="NAT_SF"/>
    <property type="match status" value="1"/>
</dbReference>
<dbReference type="PANTHER" id="PTHR15298">
    <property type="entry name" value="L-COA N-ACYLTRANSFERASE-RELATED"/>
    <property type="match status" value="1"/>
</dbReference>
<dbReference type="GO" id="GO:0005739">
    <property type="term" value="C:mitochondrion"/>
    <property type="evidence" value="ECO:0007669"/>
    <property type="project" value="InterPro"/>
</dbReference>